<evidence type="ECO:0000313" key="2">
    <source>
        <dbReference type="EMBL" id="QHT32284.1"/>
    </source>
</evidence>
<sequence>MSMNYLITVKTLTGRLVPLCVNDDTTILEIKKMMSSILKIGVDQQRYVFKGRHLEDISINNYNIMMDDTIFIHLVLKAG</sequence>
<dbReference type="InterPro" id="IPR000626">
    <property type="entry name" value="Ubiquitin-like_dom"/>
</dbReference>
<dbReference type="Gene3D" id="3.10.20.90">
    <property type="entry name" value="Phosphatidylinositol 3-kinase Catalytic Subunit, Chain A, domain 1"/>
    <property type="match status" value="1"/>
</dbReference>
<reference evidence="2" key="1">
    <citation type="journal article" date="2020" name="Nature">
        <title>Giant virus diversity and host interactions through global metagenomics.</title>
        <authorList>
            <person name="Schulz F."/>
            <person name="Roux S."/>
            <person name="Paez-Espino D."/>
            <person name="Jungbluth S."/>
            <person name="Walsh D.A."/>
            <person name="Denef V.J."/>
            <person name="McMahon K.D."/>
            <person name="Konstantinidis K.T."/>
            <person name="Eloe-Fadrosh E.A."/>
            <person name="Kyrpides N.C."/>
            <person name="Woyke T."/>
        </authorList>
    </citation>
    <scope>NUCLEOTIDE SEQUENCE</scope>
    <source>
        <strain evidence="2">GVMAG-M-3300009159-65</strain>
    </source>
</reference>
<dbReference type="InterPro" id="IPR029071">
    <property type="entry name" value="Ubiquitin-like_domsf"/>
</dbReference>
<feature type="domain" description="Ubiquitin-like" evidence="1">
    <location>
        <begin position="5"/>
        <end position="79"/>
    </location>
</feature>
<dbReference type="EMBL" id="MN738934">
    <property type="protein sequence ID" value="QHT32284.1"/>
    <property type="molecule type" value="Genomic_DNA"/>
</dbReference>
<name>A0A6C0ESX3_9ZZZZ</name>
<accession>A0A6C0ESX3</accession>
<protein>
    <recommendedName>
        <fullName evidence="1">Ubiquitin-like domain-containing protein</fullName>
    </recommendedName>
</protein>
<dbReference type="AlphaFoldDB" id="A0A6C0ESX3"/>
<dbReference type="PROSITE" id="PS50053">
    <property type="entry name" value="UBIQUITIN_2"/>
    <property type="match status" value="1"/>
</dbReference>
<dbReference type="SUPFAM" id="SSF54236">
    <property type="entry name" value="Ubiquitin-like"/>
    <property type="match status" value="1"/>
</dbReference>
<proteinExistence type="predicted"/>
<dbReference type="SMART" id="SM00213">
    <property type="entry name" value="UBQ"/>
    <property type="match status" value="1"/>
</dbReference>
<evidence type="ECO:0000259" key="1">
    <source>
        <dbReference type="PROSITE" id="PS50053"/>
    </source>
</evidence>
<dbReference type="Pfam" id="PF00240">
    <property type="entry name" value="ubiquitin"/>
    <property type="match status" value="1"/>
</dbReference>
<organism evidence="2">
    <name type="scientific">viral metagenome</name>
    <dbReference type="NCBI Taxonomy" id="1070528"/>
    <lineage>
        <taxon>unclassified sequences</taxon>
        <taxon>metagenomes</taxon>
        <taxon>organismal metagenomes</taxon>
    </lineage>
</organism>